<evidence type="ECO:0000313" key="1">
    <source>
        <dbReference type="EMBL" id="KAH6945927.1"/>
    </source>
</evidence>
<keyword evidence="2" id="KW-1185">Reference proteome</keyword>
<protein>
    <submittedName>
        <fullName evidence="1">Uncharacterized protein</fullName>
    </submittedName>
</protein>
<dbReference type="EMBL" id="CM023481">
    <property type="protein sequence ID" value="KAH6945927.1"/>
    <property type="molecule type" value="Genomic_DNA"/>
</dbReference>
<evidence type="ECO:0000313" key="2">
    <source>
        <dbReference type="Proteomes" id="UP000821845"/>
    </source>
</evidence>
<organism evidence="1 2">
    <name type="scientific">Hyalomma asiaticum</name>
    <name type="common">Tick</name>
    <dbReference type="NCBI Taxonomy" id="266040"/>
    <lineage>
        <taxon>Eukaryota</taxon>
        <taxon>Metazoa</taxon>
        <taxon>Ecdysozoa</taxon>
        <taxon>Arthropoda</taxon>
        <taxon>Chelicerata</taxon>
        <taxon>Arachnida</taxon>
        <taxon>Acari</taxon>
        <taxon>Parasitiformes</taxon>
        <taxon>Ixodida</taxon>
        <taxon>Ixodoidea</taxon>
        <taxon>Ixodidae</taxon>
        <taxon>Hyalomminae</taxon>
        <taxon>Hyalomma</taxon>
    </lineage>
</organism>
<dbReference type="Proteomes" id="UP000821845">
    <property type="component" value="Chromosome 1"/>
</dbReference>
<accession>A0ACB7THY7</accession>
<proteinExistence type="predicted"/>
<reference evidence="1" key="1">
    <citation type="submission" date="2020-05" db="EMBL/GenBank/DDBJ databases">
        <title>Large-scale comparative analyses of tick genomes elucidate their genetic diversity and vector capacities.</title>
        <authorList>
            <person name="Jia N."/>
            <person name="Wang J."/>
            <person name="Shi W."/>
            <person name="Du L."/>
            <person name="Sun Y."/>
            <person name="Zhan W."/>
            <person name="Jiang J."/>
            <person name="Wang Q."/>
            <person name="Zhang B."/>
            <person name="Ji P."/>
            <person name="Sakyi L.B."/>
            <person name="Cui X."/>
            <person name="Yuan T."/>
            <person name="Jiang B."/>
            <person name="Yang W."/>
            <person name="Lam T.T.-Y."/>
            <person name="Chang Q."/>
            <person name="Ding S."/>
            <person name="Wang X."/>
            <person name="Zhu J."/>
            <person name="Ruan X."/>
            <person name="Zhao L."/>
            <person name="Wei J."/>
            <person name="Que T."/>
            <person name="Du C."/>
            <person name="Cheng J."/>
            <person name="Dai P."/>
            <person name="Han X."/>
            <person name="Huang E."/>
            <person name="Gao Y."/>
            <person name="Liu J."/>
            <person name="Shao H."/>
            <person name="Ye R."/>
            <person name="Li L."/>
            <person name="Wei W."/>
            <person name="Wang X."/>
            <person name="Wang C."/>
            <person name="Yang T."/>
            <person name="Huo Q."/>
            <person name="Li W."/>
            <person name="Guo W."/>
            <person name="Chen H."/>
            <person name="Zhou L."/>
            <person name="Ni X."/>
            <person name="Tian J."/>
            <person name="Zhou Y."/>
            <person name="Sheng Y."/>
            <person name="Liu T."/>
            <person name="Pan Y."/>
            <person name="Xia L."/>
            <person name="Li J."/>
            <person name="Zhao F."/>
            <person name="Cao W."/>
        </authorList>
    </citation>
    <scope>NUCLEOTIDE SEQUENCE</scope>
    <source>
        <strain evidence="1">Hyas-2018</strain>
    </source>
</reference>
<sequence>MMSRRQSYTADFMRQVILFAENLSNCAAQREFDVNEKLIRGWRKQQDRLFACNGRRRAFCGPATGRNDALEKELRLHVEEQRAKGLPVSCEYFQMQAWQLAQRDGIDQSTFKASRGWVQKFMRRNRLSLRRRTTICQRLPAKYEERLIEFLHYMLKFRR</sequence>
<comment type="caution">
    <text evidence="1">The sequence shown here is derived from an EMBL/GenBank/DDBJ whole genome shotgun (WGS) entry which is preliminary data.</text>
</comment>
<gene>
    <name evidence="1" type="ORF">HPB50_010747</name>
</gene>
<name>A0ACB7THY7_HYAAI</name>